<dbReference type="KEGG" id="fes:HER31_01520"/>
<name>A0A6H1UAS1_9GAMM</name>
<dbReference type="InterPro" id="IPR010239">
    <property type="entry name" value="CHP02001"/>
</dbReference>
<dbReference type="AlphaFoldDB" id="A0A6H1UAS1"/>
<feature type="signal peptide" evidence="1">
    <location>
        <begin position="1"/>
        <end position="23"/>
    </location>
</feature>
<dbReference type="Proteomes" id="UP000501602">
    <property type="component" value="Chromosome"/>
</dbReference>
<keyword evidence="1" id="KW-0732">Signal</keyword>
<proteinExistence type="predicted"/>
<reference evidence="2 3" key="1">
    <citation type="submission" date="2020-04" db="EMBL/GenBank/DDBJ databases">
        <title>Ferrimonas sp. S7 isolated from sea water.</title>
        <authorList>
            <person name="Bae S.S."/>
            <person name="Baek K."/>
        </authorList>
    </citation>
    <scope>NUCLEOTIDE SEQUENCE [LARGE SCALE GENOMIC DNA]</scope>
    <source>
        <strain evidence="2 3">S7</strain>
    </source>
</reference>
<dbReference type="NCBIfam" id="TIGR02001">
    <property type="entry name" value="gcw_chp"/>
    <property type="match status" value="1"/>
</dbReference>
<accession>A0A6H1UAS1</accession>
<evidence type="ECO:0000313" key="3">
    <source>
        <dbReference type="Proteomes" id="UP000501602"/>
    </source>
</evidence>
<dbReference type="RefSeq" id="WP_168658951.1">
    <property type="nucleotide sequence ID" value="NZ_CP051180.1"/>
</dbReference>
<protein>
    <recommendedName>
        <fullName evidence="4">Histidine kinase</fullName>
    </recommendedName>
</protein>
<dbReference type="Pfam" id="PF09694">
    <property type="entry name" value="Gcw_chp"/>
    <property type="match status" value="1"/>
</dbReference>
<gene>
    <name evidence="2" type="ORF">HER31_01520</name>
</gene>
<evidence type="ECO:0000256" key="1">
    <source>
        <dbReference type="SAM" id="SignalP"/>
    </source>
</evidence>
<organism evidence="2 3">
    <name type="scientific">Ferrimonas lipolytica</name>
    <dbReference type="NCBI Taxonomy" id="2724191"/>
    <lineage>
        <taxon>Bacteria</taxon>
        <taxon>Pseudomonadati</taxon>
        <taxon>Pseudomonadota</taxon>
        <taxon>Gammaproteobacteria</taxon>
        <taxon>Alteromonadales</taxon>
        <taxon>Ferrimonadaceae</taxon>
        <taxon>Ferrimonas</taxon>
    </lineage>
</organism>
<evidence type="ECO:0008006" key="4">
    <source>
        <dbReference type="Google" id="ProtNLM"/>
    </source>
</evidence>
<sequence length="222" mass="24122">MKIKTLTVCTAMALGLMSGSALANSFDGNIGATSDYLWRGLSQTGGEAAFSGGIDYSHDSGVYAGTWASNVDFGDDKPTYEIDFYGGYAGEIESISFDAGYIYYAYPNADYDGDFGEVYLNLGWNWFGISTSYGTNAQDDETYEDAFYIEGNISYDISPTLSFAVAVGNQSFDIDGVEDYVNYNASLTKVTDMGDFTFMVSDTDIDDDDPIVLVSWGYGFSL</sequence>
<keyword evidence="3" id="KW-1185">Reference proteome</keyword>
<feature type="chain" id="PRO_5026245430" description="Histidine kinase" evidence="1">
    <location>
        <begin position="24"/>
        <end position="222"/>
    </location>
</feature>
<evidence type="ECO:0000313" key="2">
    <source>
        <dbReference type="EMBL" id="QIZ75690.1"/>
    </source>
</evidence>
<dbReference type="EMBL" id="CP051180">
    <property type="protein sequence ID" value="QIZ75690.1"/>
    <property type="molecule type" value="Genomic_DNA"/>
</dbReference>